<evidence type="ECO:0000313" key="8">
    <source>
        <dbReference type="Proteomes" id="UP000085678"/>
    </source>
</evidence>
<name>A0A1S3IY93_LINAN</name>
<feature type="transmembrane region" description="Helical" evidence="7">
    <location>
        <begin position="407"/>
        <end position="426"/>
    </location>
</feature>
<accession>A0A1S3IY93</accession>
<dbReference type="KEGG" id="lak:106168460"/>
<comment type="similarity">
    <text evidence="2 6">Belongs to the sodium:solute symporter (SSF) (TC 2.A.21) family.</text>
</comment>
<keyword evidence="8" id="KW-1185">Reference proteome</keyword>
<organism evidence="8 9">
    <name type="scientific">Lingula anatina</name>
    <name type="common">Brachiopod</name>
    <name type="synonym">Lingula unguis</name>
    <dbReference type="NCBI Taxonomy" id="7574"/>
    <lineage>
        <taxon>Eukaryota</taxon>
        <taxon>Metazoa</taxon>
        <taxon>Spiralia</taxon>
        <taxon>Lophotrochozoa</taxon>
        <taxon>Brachiopoda</taxon>
        <taxon>Linguliformea</taxon>
        <taxon>Lingulata</taxon>
        <taxon>Lingulida</taxon>
        <taxon>Linguloidea</taxon>
        <taxon>Lingulidae</taxon>
        <taxon>Lingula</taxon>
    </lineage>
</organism>
<feature type="transmembrane region" description="Helical" evidence="7">
    <location>
        <begin position="626"/>
        <end position="645"/>
    </location>
</feature>
<dbReference type="PROSITE" id="PS00457">
    <property type="entry name" value="NA_SOLUT_SYMP_2"/>
    <property type="match status" value="1"/>
</dbReference>
<evidence type="ECO:0000256" key="1">
    <source>
        <dbReference type="ARBA" id="ARBA00004141"/>
    </source>
</evidence>
<dbReference type="PANTHER" id="PTHR11819">
    <property type="entry name" value="SOLUTE CARRIER FAMILY 5"/>
    <property type="match status" value="1"/>
</dbReference>
<keyword evidence="5 7" id="KW-0472">Membrane</keyword>
<feature type="transmembrane region" description="Helical" evidence="7">
    <location>
        <begin position="292"/>
        <end position="313"/>
    </location>
</feature>
<feature type="transmembrane region" description="Helical" evidence="7">
    <location>
        <begin position="157"/>
        <end position="176"/>
    </location>
</feature>
<sequence>MATVLHWGDILTIVVYFVIVLAVGLWTSIRSHKQDTVQGYFLAGKDMSWLPVGASIFATNVGSHFFIGMAGTAAASGIAVIMFEWTAIFPLLLLGWFFLPVYISSGCYTMPEYLRKRYGGERLRILLSVMSIFLMIVTKISVAVYSGAVFIQQALGWDLYIATISVVLITAVYTVLGGLSAVIYTDAVQTVILVGGALVMTGIGFDKVGGFEGLFAKFLDAAPNVTTCAGNVTAGYPPPDSLRIFRAPDSAILPWPGVVFGIMAPAVLVWCNEQIIVQRVLAAKNLHHAKGGTILAGYLKLLPFIIIVLPGMVSRVLFPDEVGCVDPDICEKVCQNRVGCYNIAYPKMVVEILPVGLRGLMLAVMLSALTTTLTSIFNSASSIFTLDLWTKLRKRATETEKMIVGRVFILVLVVVSIAWVPILNAVQGGQLWNYLQSIYANIAPPWCMVYVLGVSWTRTTEQGAFWGLLVGTAVGLTRMVMDWSFPKPGCGEVDLRPAVLADVHYLYFSIINSVISAVAIATISILTEPRKKSELAGVTWFTRHEKLQTSSVERTEATQKMEIQEPSDVTAGDMELDHANPTTWKQKCFNFVCGASTKVRRLTPEQEALQLERLTSIKEIPKWQKILNINAVILMTVTVYLIGFFS</sequence>
<feature type="transmembrane region" description="Helical" evidence="7">
    <location>
        <begin position="464"/>
        <end position="485"/>
    </location>
</feature>
<dbReference type="PROSITE" id="PS00456">
    <property type="entry name" value="NA_SOLUT_SYMP_1"/>
    <property type="match status" value="1"/>
</dbReference>
<evidence type="ECO:0000256" key="6">
    <source>
        <dbReference type="RuleBase" id="RU362091"/>
    </source>
</evidence>
<feature type="transmembrane region" description="Helical" evidence="7">
    <location>
        <begin position="505"/>
        <end position="526"/>
    </location>
</feature>
<dbReference type="OrthoDB" id="6132759at2759"/>
<dbReference type="PANTHER" id="PTHR11819:SF195">
    <property type="entry name" value="SODIUM_GLUCOSE COTRANSPORTER 4"/>
    <property type="match status" value="1"/>
</dbReference>
<gene>
    <name evidence="9" type="primary">LOC106168460</name>
</gene>
<evidence type="ECO:0000256" key="7">
    <source>
        <dbReference type="SAM" id="Phobius"/>
    </source>
</evidence>
<dbReference type="InterPro" id="IPR018212">
    <property type="entry name" value="Na/solute_symporter_CS"/>
</dbReference>
<dbReference type="PROSITE" id="PS50283">
    <property type="entry name" value="NA_SOLUT_SYMP_3"/>
    <property type="match status" value="1"/>
</dbReference>
<feature type="transmembrane region" description="Helical" evidence="7">
    <location>
        <begin position="6"/>
        <end position="26"/>
    </location>
</feature>
<evidence type="ECO:0000256" key="5">
    <source>
        <dbReference type="ARBA" id="ARBA00023136"/>
    </source>
</evidence>
<proteinExistence type="inferred from homology"/>
<evidence type="ECO:0000256" key="2">
    <source>
        <dbReference type="ARBA" id="ARBA00006434"/>
    </source>
</evidence>
<dbReference type="InParanoid" id="A0A1S3IY93"/>
<dbReference type="GO" id="GO:0005412">
    <property type="term" value="F:D-glucose:sodium symporter activity"/>
    <property type="evidence" value="ECO:0007669"/>
    <property type="project" value="TreeGrafter"/>
</dbReference>
<reference evidence="9" key="1">
    <citation type="submission" date="2025-08" db="UniProtKB">
        <authorList>
            <consortium name="RefSeq"/>
        </authorList>
    </citation>
    <scope>IDENTIFICATION</scope>
    <source>
        <tissue evidence="9">Gonads</tissue>
    </source>
</reference>
<dbReference type="GO" id="GO:0005886">
    <property type="term" value="C:plasma membrane"/>
    <property type="evidence" value="ECO:0007669"/>
    <property type="project" value="TreeGrafter"/>
</dbReference>
<feature type="transmembrane region" description="Helical" evidence="7">
    <location>
        <begin position="73"/>
        <end position="104"/>
    </location>
</feature>
<keyword evidence="3 7" id="KW-0812">Transmembrane</keyword>
<dbReference type="RefSeq" id="XP_013402956.1">
    <property type="nucleotide sequence ID" value="XM_013547502.2"/>
</dbReference>
<feature type="transmembrane region" description="Helical" evidence="7">
    <location>
        <begin position="125"/>
        <end position="151"/>
    </location>
</feature>
<feature type="transmembrane region" description="Helical" evidence="7">
    <location>
        <begin position="438"/>
        <end position="457"/>
    </location>
</feature>
<dbReference type="GeneID" id="106168460"/>
<protein>
    <submittedName>
        <fullName evidence="9">Sodium/glucose cotransporter 4</fullName>
    </submittedName>
</protein>
<feature type="transmembrane region" description="Helical" evidence="7">
    <location>
        <begin position="183"/>
        <end position="205"/>
    </location>
</feature>
<dbReference type="NCBIfam" id="TIGR00813">
    <property type="entry name" value="sss"/>
    <property type="match status" value="1"/>
</dbReference>
<feature type="transmembrane region" description="Helical" evidence="7">
    <location>
        <begin position="252"/>
        <end position="271"/>
    </location>
</feature>
<dbReference type="Proteomes" id="UP000085678">
    <property type="component" value="Unplaced"/>
</dbReference>
<dbReference type="AlphaFoldDB" id="A0A1S3IY93"/>
<dbReference type="Pfam" id="PF00474">
    <property type="entry name" value="SSF"/>
    <property type="match status" value="1"/>
</dbReference>
<dbReference type="Gene3D" id="1.20.1730.10">
    <property type="entry name" value="Sodium/glucose cotransporter"/>
    <property type="match status" value="1"/>
</dbReference>
<dbReference type="InterPro" id="IPR038377">
    <property type="entry name" value="Na/Glc_symporter_sf"/>
</dbReference>
<feature type="transmembrane region" description="Helical" evidence="7">
    <location>
        <begin position="360"/>
        <end position="386"/>
    </location>
</feature>
<evidence type="ECO:0000313" key="9">
    <source>
        <dbReference type="RefSeq" id="XP_013402956.1"/>
    </source>
</evidence>
<comment type="subcellular location">
    <subcellularLocation>
        <location evidence="1">Membrane</location>
        <topology evidence="1">Multi-pass membrane protein</topology>
    </subcellularLocation>
</comment>
<dbReference type="InterPro" id="IPR001734">
    <property type="entry name" value="Na/solute_symporter"/>
</dbReference>
<keyword evidence="4 7" id="KW-1133">Transmembrane helix</keyword>
<evidence type="ECO:0000256" key="4">
    <source>
        <dbReference type="ARBA" id="ARBA00022989"/>
    </source>
</evidence>
<feature type="transmembrane region" description="Helical" evidence="7">
    <location>
        <begin position="47"/>
        <end position="67"/>
    </location>
</feature>
<evidence type="ECO:0000256" key="3">
    <source>
        <dbReference type="ARBA" id="ARBA00022692"/>
    </source>
</evidence>